<proteinExistence type="predicted"/>
<evidence type="ECO:0000256" key="1">
    <source>
        <dbReference type="PROSITE-ProRule" id="PRU00473"/>
    </source>
</evidence>
<keyword evidence="2" id="KW-0175">Coiled coil</keyword>
<dbReference type="Proteomes" id="UP000609064">
    <property type="component" value="Unassembled WGS sequence"/>
</dbReference>
<dbReference type="SUPFAM" id="SSF103088">
    <property type="entry name" value="OmpA-like"/>
    <property type="match status" value="1"/>
</dbReference>
<organism evidence="5 6">
    <name type="scientific">Emticicia aquatilis</name>
    <dbReference type="NCBI Taxonomy" id="1537369"/>
    <lineage>
        <taxon>Bacteria</taxon>
        <taxon>Pseudomonadati</taxon>
        <taxon>Bacteroidota</taxon>
        <taxon>Cytophagia</taxon>
        <taxon>Cytophagales</taxon>
        <taxon>Leadbetterellaceae</taxon>
        <taxon>Emticicia</taxon>
    </lineage>
</organism>
<evidence type="ECO:0000259" key="4">
    <source>
        <dbReference type="PROSITE" id="PS51123"/>
    </source>
</evidence>
<dbReference type="PROSITE" id="PS51123">
    <property type="entry name" value="OMPA_2"/>
    <property type="match status" value="1"/>
</dbReference>
<dbReference type="GO" id="GO:0016020">
    <property type="term" value="C:membrane"/>
    <property type="evidence" value="ECO:0007669"/>
    <property type="project" value="UniProtKB-UniRule"/>
</dbReference>
<reference evidence="5" key="1">
    <citation type="journal article" date="2014" name="Int. J. Syst. Evol. Microbiol.">
        <title>Complete genome sequence of Corynebacterium casei LMG S-19264T (=DSM 44701T), isolated from a smear-ripened cheese.</title>
        <authorList>
            <consortium name="US DOE Joint Genome Institute (JGI-PGF)"/>
            <person name="Walter F."/>
            <person name="Albersmeier A."/>
            <person name="Kalinowski J."/>
            <person name="Ruckert C."/>
        </authorList>
    </citation>
    <scope>NUCLEOTIDE SEQUENCE</scope>
    <source>
        <strain evidence="5">CGMCC 1.15958</strain>
    </source>
</reference>
<dbReference type="Pfam" id="PF00691">
    <property type="entry name" value="OmpA"/>
    <property type="match status" value="1"/>
</dbReference>
<dbReference type="Gene3D" id="3.30.1330.60">
    <property type="entry name" value="OmpA-like domain"/>
    <property type="match status" value="1"/>
</dbReference>
<dbReference type="RefSeq" id="WP_188766681.1">
    <property type="nucleotide sequence ID" value="NZ_BMKK01000005.1"/>
</dbReference>
<feature type="coiled-coil region" evidence="2">
    <location>
        <begin position="47"/>
        <end position="102"/>
    </location>
</feature>
<comment type="caution">
    <text evidence="5">The sequence shown here is derived from an EMBL/GenBank/DDBJ whole genome shotgun (WGS) entry which is preliminary data.</text>
</comment>
<dbReference type="InterPro" id="IPR050330">
    <property type="entry name" value="Bact_OuterMem_StrucFunc"/>
</dbReference>
<evidence type="ECO:0000256" key="3">
    <source>
        <dbReference type="SAM" id="SignalP"/>
    </source>
</evidence>
<dbReference type="PROSITE" id="PS51257">
    <property type="entry name" value="PROKAR_LIPOPROTEIN"/>
    <property type="match status" value="1"/>
</dbReference>
<feature type="domain" description="OmpA-like" evidence="4">
    <location>
        <begin position="171"/>
        <end position="293"/>
    </location>
</feature>
<keyword evidence="5" id="KW-0966">Cell projection</keyword>
<reference evidence="5" key="2">
    <citation type="submission" date="2020-09" db="EMBL/GenBank/DDBJ databases">
        <authorList>
            <person name="Sun Q."/>
            <person name="Zhou Y."/>
        </authorList>
    </citation>
    <scope>NUCLEOTIDE SEQUENCE</scope>
    <source>
        <strain evidence="5">CGMCC 1.15958</strain>
    </source>
</reference>
<dbReference type="InterPro" id="IPR036737">
    <property type="entry name" value="OmpA-like_sf"/>
</dbReference>
<gene>
    <name evidence="5" type="ORF">GCM10011514_27510</name>
</gene>
<keyword evidence="5" id="KW-0282">Flagellum</keyword>
<accession>A0A917DR55</accession>
<keyword evidence="1" id="KW-0472">Membrane</keyword>
<dbReference type="CDD" id="cd07185">
    <property type="entry name" value="OmpA_C-like"/>
    <property type="match status" value="1"/>
</dbReference>
<evidence type="ECO:0000313" key="5">
    <source>
        <dbReference type="EMBL" id="GGD61977.1"/>
    </source>
</evidence>
<name>A0A917DR55_9BACT</name>
<dbReference type="PANTHER" id="PTHR30329">
    <property type="entry name" value="STATOR ELEMENT OF FLAGELLAR MOTOR COMPLEX"/>
    <property type="match status" value="1"/>
</dbReference>
<dbReference type="InterPro" id="IPR006665">
    <property type="entry name" value="OmpA-like"/>
</dbReference>
<keyword evidence="6" id="KW-1185">Reference proteome</keyword>
<evidence type="ECO:0000313" key="6">
    <source>
        <dbReference type="Proteomes" id="UP000609064"/>
    </source>
</evidence>
<keyword evidence="3" id="KW-0732">Signal</keyword>
<feature type="signal peptide" evidence="3">
    <location>
        <begin position="1"/>
        <end position="22"/>
    </location>
</feature>
<sequence>MKMSLKPVFVLFVGLSLTSCVAKKKLTALQSQYDKAQADLVKCGDSVQDYKDKLERMSKLQQESEAQKNATLATVQQRDQQINDLKDQVNDLRKLRDKQVEQVGNLTVLSKAANDNIDKTLSQLATKDKYINLLQAARTKADSINLALAVNLKSVLNQGLDDQDVEVKVDKTVVMINISDKMLFSTGSSKISPNANAVLNKIAQIVKSRPDLEVMVEGYTDNVAIKTDCLDDNWDLSVKRATSVVRTLQQNFGIDPNKLIAAGRGEFNALTTNDTSENRAKNRRTRIILMPKIDQFYDLLNPDKVK</sequence>
<protein>
    <submittedName>
        <fullName evidence="5">Flagellar motor protein MotB</fullName>
    </submittedName>
</protein>
<keyword evidence="5" id="KW-0969">Cilium</keyword>
<dbReference type="AlphaFoldDB" id="A0A917DR55"/>
<evidence type="ECO:0000256" key="2">
    <source>
        <dbReference type="SAM" id="Coils"/>
    </source>
</evidence>
<dbReference type="PANTHER" id="PTHR30329:SF21">
    <property type="entry name" value="LIPOPROTEIN YIAD-RELATED"/>
    <property type="match status" value="1"/>
</dbReference>
<feature type="chain" id="PRO_5037917952" evidence="3">
    <location>
        <begin position="23"/>
        <end position="306"/>
    </location>
</feature>
<dbReference type="EMBL" id="BMKK01000005">
    <property type="protein sequence ID" value="GGD61977.1"/>
    <property type="molecule type" value="Genomic_DNA"/>
</dbReference>